<dbReference type="InterPro" id="IPR003847">
    <property type="entry name" value="Put_antitoxin"/>
</dbReference>
<dbReference type="GeneID" id="76630386"/>
<organism evidence="2 3">
    <name type="scientific">Halovenus salina</name>
    <dbReference type="NCBI Taxonomy" id="1510225"/>
    <lineage>
        <taxon>Archaea</taxon>
        <taxon>Methanobacteriati</taxon>
        <taxon>Methanobacteriota</taxon>
        <taxon>Stenosarchaea group</taxon>
        <taxon>Halobacteria</taxon>
        <taxon>Halobacteriales</taxon>
        <taxon>Haloarculaceae</taxon>
        <taxon>Halovenus</taxon>
    </lineage>
</organism>
<evidence type="ECO:0000313" key="3">
    <source>
        <dbReference type="Proteomes" id="UP001596445"/>
    </source>
</evidence>
<comment type="caution">
    <text evidence="2">The sequence shown here is derived from an EMBL/GenBank/DDBJ whole genome shotgun (WGS) entry which is preliminary data.</text>
</comment>
<sequence>MGSTSIRVSDETKDRLDLFKREDESYEDVILRLTERDKWTGFGVLSDAAADTDEGMDNIREELRTGTTDDIEGQQ</sequence>
<accession>A0ABD5W2I1</accession>
<dbReference type="AlphaFoldDB" id="A0ABD5W2I1"/>
<dbReference type="Pfam" id="PF02697">
    <property type="entry name" value="VAPB_antitox"/>
    <property type="match status" value="1"/>
</dbReference>
<evidence type="ECO:0000313" key="2">
    <source>
        <dbReference type="EMBL" id="MFC7058398.1"/>
    </source>
</evidence>
<proteinExistence type="predicted"/>
<keyword evidence="1" id="KW-1277">Toxin-antitoxin system</keyword>
<gene>
    <name evidence="2" type="ORF">ACFQQG_09695</name>
</gene>
<dbReference type="Proteomes" id="UP001596445">
    <property type="component" value="Unassembled WGS sequence"/>
</dbReference>
<evidence type="ECO:0000256" key="1">
    <source>
        <dbReference type="ARBA" id="ARBA00022649"/>
    </source>
</evidence>
<protein>
    <submittedName>
        <fullName evidence="2">Antitoxin VapB family protein</fullName>
    </submittedName>
</protein>
<dbReference type="EMBL" id="JBHSZI010000001">
    <property type="protein sequence ID" value="MFC7058398.1"/>
    <property type="molecule type" value="Genomic_DNA"/>
</dbReference>
<name>A0ABD5W2I1_9EURY</name>
<reference evidence="2 3" key="1">
    <citation type="journal article" date="2019" name="Int. J. Syst. Evol. Microbiol.">
        <title>The Global Catalogue of Microorganisms (GCM) 10K type strain sequencing project: providing services to taxonomists for standard genome sequencing and annotation.</title>
        <authorList>
            <consortium name="The Broad Institute Genomics Platform"/>
            <consortium name="The Broad Institute Genome Sequencing Center for Infectious Disease"/>
            <person name="Wu L."/>
            <person name="Ma J."/>
        </authorList>
    </citation>
    <scope>NUCLEOTIDE SEQUENCE [LARGE SCALE GENOMIC DNA]</scope>
    <source>
        <strain evidence="2 3">JCM 30072</strain>
    </source>
</reference>
<dbReference type="RefSeq" id="WP_267161093.1">
    <property type="nucleotide sequence ID" value="NZ_CP112972.1"/>
</dbReference>
<keyword evidence="3" id="KW-1185">Reference proteome</keyword>